<protein>
    <submittedName>
        <fullName evidence="3">Uncharacterized protein</fullName>
    </submittedName>
</protein>
<reference evidence="3 4" key="1">
    <citation type="submission" date="2024-03" db="EMBL/GenBank/DDBJ databases">
        <title>The genome assembly and annotation of the cricket Gryllus longicercus Weissman &amp; Gray.</title>
        <authorList>
            <person name="Szrajer S."/>
            <person name="Gray D."/>
            <person name="Ylla G."/>
        </authorList>
    </citation>
    <scope>NUCLEOTIDE SEQUENCE [LARGE SCALE GENOMIC DNA]</scope>
    <source>
        <strain evidence="3">DAG 2021-001</strain>
        <tissue evidence="3">Whole body minus gut</tissue>
    </source>
</reference>
<dbReference type="Proteomes" id="UP001378592">
    <property type="component" value="Unassembled WGS sequence"/>
</dbReference>
<evidence type="ECO:0000256" key="1">
    <source>
        <dbReference type="SAM" id="Coils"/>
    </source>
</evidence>
<dbReference type="AlphaFoldDB" id="A0AAN9Z6H7"/>
<sequence length="734" mass="84645">MQNFENKFTHYQLKKQAVFDVLYKHCERNQQEQVSVTSVLQYVSKELGSSFKSPENIINELNLKLEAKSKDGWILFADVCEILSGWMDKISLTPHCAMLKKTSETIEYTFKKTKSDHSLPIPSLSTRNNSTESGELLFMKCEKCGKDENCCDWRNNEVNREERITKCYEQKVAELQNLLRQSEDCNYVIQVENESLRKNNVLLQNKEQRWITKEEQLAEREQQLLSANTFLKEQNDMREKEILTLKQQLSRLKVENEKMASENLLLEAREAERLQIEKQLCEAKLQQTEMQMDLNSKERLLAELEAKLEQLQEYSEVLEAQISELHKSSSPATSHKKLHDQSLGEELMMADISTKSFLKSNDRVGLDIPGESSLQAELDACGHWPLICEHVAVQATPDTCLSETQTDEKWSATENSKNSEPKDLCSKENYSFHHSETCDGREHDIIYNSMEMNAETCEQSRFSHQDSETSVETDSSQNNVATTSDSSVSKNETCLFVPFVEPNGKVQANYPYQSTYEMELFIMVDALTQTEPLHQAIINEDEKLFSTYKLDSKKESIPVNSSMFLIPKSCAKCGCTVVQNRNRIGSISQSSSKESKYMETVKSQGEDSNVVSPESHQLFNISLKNALSMKILCKKQYGNHTSITKLFCCNRGAIYQARSVCWNTIMQHKKQNGSRFQCRIIQVLIVMLVWYLFQTLTQFYDEHIWCKFLSLWPELHRVLAQKMELNWPRGPPPQ</sequence>
<evidence type="ECO:0000313" key="4">
    <source>
        <dbReference type="Proteomes" id="UP001378592"/>
    </source>
</evidence>
<comment type="caution">
    <text evidence="3">The sequence shown here is derived from an EMBL/GenBank/DDBJ whole genome shotgun (WGS) entry which is preliminary data.</text>
</comment>
<organism evidence="3 4">
    <name type="scientific">Gryllus longicercus</name>
    <dbReference type="NCBI Taxonomy" id="2509291"/>
    <lineage>
        <taxon>Eukaryota</taxon>
        <taxon>Metazoa</taxon>
        <taxon>Ecdysozoa</taxon>
        <taxon>Arthropoda</taxon>
        <taxon>Hexapoda</taxon>
        <taxon>Insecta</taxon>
        <taxon>Pterygota</taxon>
        <taxon>Neoptera</taxon>
        <taxon>Polyneoptera</taxon>
        <taxon>Orthoptera</taxon>
        <taxon>Ensifera</taxon>
        <taxon>Gryllidea</taxon>
        <taxon>Grylloidea</taxon>
        <taxon>Gryllidae</taxon>
        <taxon>Gryllinae</taxon>
        <taxon>Gryllus</taxon>
    </lineage>
</organism>
<evidence type="ECO:0000313" key="3">
    <source>
        <dbReference type="EMBL" id="KAK7866401.1"/>
    </source>
</evidence>
<proteinExistence type="predicted"/>
<keyword evidence="1" id="KW-0175">Coiled coil</keyword>
<gene>
    <name evidence="3" type="ORF">R5R35_009824</name>
</gene>
<feature type="compositionally biased region" description="Polar residues" evidence="2">
    <location>
        <begin position="468"/>
        <end position="485"/>
    </location>
</feature>
<accession>A0AAN9Z6H7</accession>
<evidence type="ECO:0000256" key="2">
    <source>
        <dbReference type="SAM" id="MobiDB-lite"/>
    </source>
</evidence>
<name>A0AAN9Z6H7_9ORTH</name>
<keyword evidence="4" id="KW-1185">Reference proteome</keyword>
<feature type="region of interest" description="Disordered" evidence="2">
    <location>
        <begin position="457"/>
        <end position="485"/>
    </location>
</feature>
<dbReference type="EMBL" id="JAZDUA010000148">
    <property type="protein sequence ID" value="KAK7866401.1"/>
    <property type="molecule type" value="Genomic_DNA"/>
</dbReference>
<feature type="coiled-coil region" evidence="1">
    <location>
        <begin position="235"/>
        <end position="328"/>
    </location>
</feature>